<protein>
    <submittedName>
        <fullName evidence="1">Cell division protein FtsL</fullName>
    </submittedName>
</protein>
<accession>A0ABS6T1N7</accession>
<keyword evidence="1" id="KW-0132">Cell division</keyword>
<reference evidence="1 2" key="1">
    <citation type="submission" date="2021-05" db="EMBL/GenBank/DDBJ databases">
        <title>Culturable bacteria isolated from Daya Bay.</title>
        <authorList>
            <person name="Zheng W."/>
            <person name="Yu S."/>
            <person name="Huang Y."/>
        </authorList>
    </citation>
    <scope>NUCLEOTIDE SEQUENCE [LARGE SCALE GENOMIC DNA]</scope>
    <source>
        <strain evidence="1 2">DP4N28-5</strain>
    </source>
</reference>
<organism evidence="1 2">
    <name type="scientific">Maritimibacter dapengensis</name>
    <dbReference type="NCBI Taxonomy" id="2836868"/>
    <lineage>
        <taxon>Bacteria</taxon>
        <taxon>Pseudomonadati</taxon>
        <taxon>Pseudomonadota</taxon>
        <taxon>Alphaproteobacteria</taxon>
        <taxon>Rhodobacterales</taxon>
        <taxon>Roseobacteraceae</taxon>
        <taxon>Maritimibacter</taxon>
    </lineage>
</organism>
<evidence type="ECO:0000313" key="1">
    <source>
        <dbReference type="EMBL" id="MBV7379004.1"/>
    </source>
</evidence>
<dbReference type="Proteomes" id="UP000756530">
    <property type="component" value="Unassembled WGS sequence"/>
</dbReference>
<name>A0ABS6T1N7_9RHOB</name>
<dbReference type="GO" id="GO:0051301">
    <property type="term" value="P:cell division"/>
    <property type="evidence" value="ECO:0007669"/>
    <property type="project" value="UniProtKB-KW"/>
</dbReference>
<proteinExistence type="predicted"/>
<keyword evidence="2" id="KW-1185">Reference proteome</keyword>
<sequence length="130" mass="14854">MRTLLFVMSTMIVMALGYWAYHENYKTQAVLDDVEDLQRDIGAKRERLAVLRAEWAYLNRPDRLRELAAMNFDRLGLFPLSPEQFGKVDQIAFPEEPDPLSLLPPAEAIDVQAALDMIEDLPASTDETQE</sequence>
<dbReference type="RefSeq" id="WP_218392835.1">
    <property type="nucleotide sequence ID" value="NZ_JAHUZE010000002.1"/>
</dbReference>
<evidence type="ECO:0000313" key="2">
    <source>
        <dbReference type="Proteomes" id="UP000756530"/>
    </source>
</evidence>
<dbReference type="EMBL" id="JAHUZE010000002">
    <property type="protein sequence ID" value="MBV7379004.1"/>
    <property type="molecule type" value="Genomic_DNA"/>
</dbReference>
<comment type="caution">
    <text evidence="1">The sequence shown here is derived from an EMBL/GenBank/DDBJ whole genome shotgun (WGS) entry which is preliminary data.</text>
</comment>
<gene>
    <name evidence="1" type="ORF">KJP28_08695</name>
</gene>
<keyword evidence="1" id="KW-0131">Cell cycle</keyword>